<dbReference type="AlphaFoldDB" id="A0A1M5ED55"/>
<reference evidence="1 2" key="1">
    <citation type="submission" date="2016-11" db="EMBL/GenBank/DDBJ databases">
        <authorList>
            <person name="Jaros S."/>
            <person name="Januszkiewicz K."/>
            <person name="Wedrychowicz H."/>
        </authorList>
    </citation>
    <scope>NUCLEOTIDE SEQUENCE [LARGE SCALE GENOMIC DNA]</scope>
    <source>
        <strain evidence="1 2">DSM 45408</strain>
    </source>
</reference>
<name>A0A1M5ED55_9ACTN</name>
<dbReference type="RefSeq" id="WP_073418669.1">
    <property type="nucleotide sequence ID" value="NZ_FQVX01000001.1"/>
</dbReference>
<proteinExistence type="predicted"/>
<organism evidence="1 2">
    <name type="scientific">Geodermatophilus nigrescens</name>
    <dbReference type="NCBI Taxonomy" id="1070870"/>
    <lineage>
        <taxon>Bacteria</taxon>
        <taxon>Bacillati</taxon>
        <taxon>Actinomycetota</taxon>
        <taxon>Actinomycetes</taxon>
        <taxon>Geodermatophilales</taxon>
        <taxon>Geodermatophilaceae</taxon>
        <taxon>Geodermatophilus</taxon>
    </lineage>
</organism>
<evidence type="ECO:0000313" key="2">
    <source>
        <dbReference type="Proteomes" id="UP000184471"/>
    </source>
</evidence>
<dbReference type="EMBL" id="FQVX01000001">
    <property type="protein sequence ID" value="SHF77193.1"/>
    <property type="molecule type" value="Genomic_DNA"/>
</dbReference>
<evidence type="ECO:0000313" key="1">
    <source>
        <dbReference type="EMBL" id="SHF77193.1"/>
    </source>
</evidence>
<dbReference type="OrthoDB" id="5187538at2"/>
<dbReference type="STRING" id="1070870.SAMN05444351_0748"/>
<gene>
    <name evidence="1" type="ORF">SAMN05444351_0748</name>
</gene>
<sequence length="254" mass="26284">MRPERPARASAGLLARLRPAPVAVDDVRAAAAAVLPGLATGGLRAAVLSDPARGPVLVLAEDERRTRLSLRDLAEDMTDAGVAPTPDGVGEALTRVVARRPVTDGAALRAGVAVLDWTDDGRSAVGWRVVVRRGERTVAWTPSDRADAAVVTRTRADATARAADAGGVLRVEGPVALWSHPGAPMLATAALAAPERLLGRIADAGLRLREPQVVVTPMSPVACAAEGVADRLAGLTGEACVRLPWSGLAALRWL</sequence>
<protein>
    <submittedName>
        <fullName evidence="1">Uncharacterized protein</fullName>
    </submittedName>
</protein>
<dbReference type="Proteomes" id="UP000184471">
    <property type="component" value="Unassembled WGS sequence"/>
</dbReference>
<accession>A0A1M5ED55</accession>
<keyword evidence="2" id="KW-1185">Reference proteome</keyword>